<dbReference type="InterPro" id="IPR017853">
    <property type="entry name" value="GH"/>
</dbReference>
<evidence type="ECO:0000313" key="6">
    <source>
        <dbReference type="Proteomes" id="UP000184073"/>
    </source>
</evidence>
<dbReference type="Pfam" id="PF24517">
    <property type="entry name" value="CBM96"/>
    <property type="match status" value="1"/>
</dbReference>
<dbReference type="NCBIfam" id="NF033679">
    <property type="entry name" value="DNRLRE_dom"/>
    <property type="match status" value="1"/>
</dbReference>
<keyword evidence="6" id="KW-1185">Reference proteome</keyword>
<dbReference type="VEuPathDB" id="FungiDB:ASPVEDRAFT_891096"/>
<keyword evidence="2" id="KW-0964">Secreted</keyword>
<dbReference type="RefSeq" id="XP_040669664.1">
    <property type="nucleotide sequence ID" value="XM_040818511.1"/>
</dbReference>
<sequence>MGVHNIIRRATALALCVAFGAVSLSNVNAQAIDPDLKPSEPSKTPISSIDTSQDKYDRLVLTVEGEPFFYNGVQIRVDKTEDVWGLTDEDNRRLFQKAAEAGFTVVNSQVRWIDIQPDKAFNASEGTYIQGGSEQDSNFASEDSLKFGYKEGSDEDKQLTYLKFDYSEYPFDAVHAAKIRVHVNSDPINGENFSANLYGITNNSWEASEITWNSGAPNHSGDEVTGEKDQDYFLVAQSPSWDIISEQGYYDFDVSDFIIDHASDKTASFILQASSDGAGENAIGASINGTDTAFPPQLVLSNEDEYDWTYLDKMLEWSEEFGLKFEIVWFGSDSTGVTMDNRVPHYILQNTKLEEIPEDGSEDHIVKFKKQDDPAYGIYWFLMDKNDLDTRKKEKKAIKSMLNHVAARDEKNENRRTLIGVDVANEPGVFQLHGSAFEPWHNPDTWGTFDDFASEQDFIDRTLWEFMINLANAVKESDYPVWTRSNDVRHVDANTVSYNEERREDGGTSLDFIGLDPYEEEERTLFKFGHEAIDINGKEKNYPAGLNLPMVMENSGAVDNAANLLLATLAGGGLYNVYDLYSSDDFGLYIPGDNDDYKNPVKRGDYVYDVIKTNKLLLKVSSDLATRRPVGAGGDKLAYLNPLLDGDIEPFKFGDVDVAYNPENQETSVGIAVAKSETELVVLSTGEATYKLNGLGGQEDKSIETGSYESGKWEVDEQVEYSEGDNSTSFNIGAYIAIRVLLQE</sequence>
<evidence type="ECO:0000313" key="5">
    <source>
        <dbReference type="EMBL" id="OJJ03902.1"/>
    </source>
</evidence>
<evidence type="ECO:0000256" key="3">
    <source>
        <dbReference type="ARBA" id="ARBA00022729"/>
    </source>
</evidence>
<name>A0A1L9PR38_ASPVE</name>
<gene>
    <name evidence="5" type="ORF">ASPVEDRAFT_891096</name>
</gene>
<feature type="domain" description="Carbohydrate-binding module family 96" evidence="4">
    <location>
        <begin position="119"/>
        <end position="301"/>
    </location>
</feature>
<accession>A0A1L9PR38</accession>
<dbReference type="SUPFAM" id="SSF51445">
    <property type="entry name" value="(Trans)glycosidases"/>
    <property type="match status" value="1"/>
</dbReference>
<evidence type="ECO:0000259" key="4">
    <source>
        <dbReference type="Pfam" id="PF24517"/>
    </source>
</evidence>
<dbReference type="GeneID" id="63734022"/>
<comment type="subcellular location">
    <subcellularLocation>
        <location evidence="1">Secreted</location>
    </subcellularLocation>
</comment>
<dbReference type="InterPro" id="IPR055372">
    <property type="entry name" value="CBM96"/>
</dbReference>
<proteinExistence type="predicted"/>
<reference evidence="6" key="1">
    <citation type="journal article" date="2017" name="Genome Biol.">
        <title>Comparative genomics reveals high biological diversity and specific adaptations in the industrially and medically important fungal genus Aspergillus.</title>
        <authorList>
            <person name="de Vries R.P."/>
            <person name="Riley R."/>
            <person name="Wiebenga A."/>
            <person name="Aguilar-Osorio G."/>
            <person name="Amillis S."/>
            <person name="Uchima C.A."/>
            <person name="Anderluh G."/>
            <person name="Asadollahi M."/>
            <person name="Askin M."/>
            <person name="Barry K."/>
            <person name="Battaglia E."/>
            <person name="Bayram O."/>
            <person name="Benocci T."/>
            <person name="Braus-Stromeyer S.A."/>
            <person name="Caldana C."/>
            <person name="Canovas D."/>
            <person name="Cerqueira G.C."/>
            <person name="Chen F."/>
            <person name="Chen W."/>
            <person name="Choi C."/>
            <person name="Clum A."/>
            <person name="Dos Santos R.A."/>
            <person name="Damasio A.R."/>
            <person name="Diallinas G."/>
            <person name="Emri T."/>
            <person name="Fekete E."/>
            <person name="Flipphi M."/>
            <person name="Freyberg S."/>
            <person name="Gallo A."/>
            <person name="Gournas C."/>
            <person name="Habgood R."/>
            <person name="Hainaut M."/>
            <person name="Harispe M.L."/>
            <person name="Henrissat B."/>
            <person name="Hilden K.S."/>
            <person name="Hope R."/>
            <person name="Hossain A."/>
            <person name="Karabika E."/>
            <person name="Karaffa L."/>
            <person name="Karanyi Z."/>
            <person name="Krasevec N."/>
            <person name="Kuo A."/>
            <person name="Kusch H."/>
            <person name="LaButti K."/>
            <person name="Lagendijk E.L."/>
            <person name="Lapidus A."/>
            <person name="Levasseur A."/>
            <person name="Lindquist E."/>
            <person name="Lipzen A."/>
            <person name="Logrieco A.F."/>
            <person name="MacCabe A."/>
            <person name="Maekelae M.R."/>
            <person name="Malavazi I."/>
            <person name="Melin P."/>
            <person name="Meyer V."/>
            <person name="Mielnichuk N."/>
            <person name="Miskei M."/>
            <person name="Molnar A.P."/>
            <person name="Mule G."/>
            <person name="Ngan C.Y."/>
            <person name="Orejas M."/>
            <person name="Orosz E."/>
            <person name="Ouedraogo J.P."/>
            <person name="Overkamp K.M."/>
            <person name="Park H.-S."/>
            <person name="Perrone G."/>
            <person name="Piumi F."/>
            <person name="Punt P.J."/>
            <person name="Ram A.F."/>
            <person name="Ramon A."/>
            <person name="Rauscher S."/>
            <person name="Record E."/>
            <person name="Riano-Pachon D.M."/>
            <person name="Robert V."/>
            <person name="Roehrig J."/>
            <person name="Ruller R."/>
            <person name="Salamov A."/>
            <person name="Salih N.S."/>
            <person name="Samson R.A."/>
            <person name="Sandor E."/>
            <person name="Sanguinetti M."/>
            <person name="Schuetze T."/>
            <person name="Sepcic K."/>
            <person name="Shelest E."/>
            <person name="Sherlock G."/>
            <person name="Sophianopoulou V."/>
            <person name="Squina F.M."/>
            <person name="Sun H."/>
            <person name="Susca A."/>
            <person name="Todd R.B."/>
            <person name="Tsang A."/>
            <person name="Unkles S.E."/>
            <person name="van de Wiele N."/>
            <person name="van Rossen-Uffink D."/>
            <person name="Oliveira J.V."/>
            <person name="Vesth T.C."/>
            <person name="Visser J."/>
            <person name="Yu J.-H."/>
            <person name="Zhou M."/>
            <person name="Andersen M.R."/>
            <person name="Archer D.B."/>
            <person name="Baker S.E."/>
            <person name="Benoit I."/>
            <person name="Brakhage A.A."/>
            <person name="Braus G.H."/>
            <person name="Fischer R."/>
            <person name="Frisvad J.C."/>
            <person name="Goldman G.H."/>
            <person name="Houbraken J."/>
            <person name="Oakley B."/>
            <person name="Pocsi I."/>
            <person name="Scazzocchio C."/>
            <person name="Seiboth B."/>
            <person name="vanKuyk P.A."/>
            <person name="Wortman J."/>
            <person name="Dyer P.S."/>
            <person name="Grigoriev I.V."/>
        </authorList>
    </citation>
    <scope>NUCLEOTIDE SEQUENCE [LARGE SCALE GENOMIC DNA]</scope>
    <source>
        <strain evidence="6">CBS 583.65</strain>
    </source>
</reference>
<dbReference type="EMBL" id="KV878131">
    <property type="protein sequence ID" value="OJJ03902.1"/>
    <property type="molecule type" value="Genomic_DNA"/>
</dbReference>
<dbReference type="AlphaFoldDB" id="A0A1L9PR38"/>
<protein>
    <recommendedName>
        <fullName evidence="4">Carbohydrate-binding module family 96 domain-containing protein</fullName>
    </recommendedName>
</protein>
<dbReference type="OrthoDB" id="4442216at2759"/>
<evidence type="ECO:0000256" key="2">
    <source>
        <dbReference type="ARBA" id="ARBA00022525"/>
    </source>
</evidence>
<dbReference type="Gene3D" id="3.20.20.80">
    <property type="entry name" value="Glycosidases"/>
    <property type="match status" value="2"/>
</dbReference>
<keyword evidence="3" id="KW-0732">Signal</keyword>
<dbReference type="Proteomes" id="UP000184073">
    <property type="component" value="Unassembled WGS sequence"/>
</dbReference>
<dbReference type="GO" id="GO:0005576">
    <property type="term" value="C:extracellular region"/>
    <property type="evidence" value="ECO:0007669"/>
    <property type="project" value="UniProtKB-SubCell"/>
</dbReference>
<organism evidence="5 6">
    <name type="scientific">Aspergillus versicolor CBS 583.65</name>
    <dbReference type="NCBI Taxonomy" id="1036611"/>
    <lineage>
        <taxon>Eukaryota</taxon>
        <taxon>Fungi</taxon>
        <taxon>Dikarya</taxon>
        <taxon>Ascomycota</taxon>
        <taxon>Pezizomycotina</taxon>
        <taxon>Eurotiomycetes</taxon>
        <taxon>Eurotiomycetidae</taxon>
        <taxon>Eurotiales</taxon>
        <taxon>Aspergillaceae</taxon>
        <taxon>Aspergillus</taxon>
        <taxon>Aspergillus subgen. Nidulantes</taxon>
    </lineage>
</organism>
<evidence type="ECO:0000256" key="1">
    <source>
        <dbReference type="ARBA" id="ARBA00004613"/>
    </source>
</evidence>